<proteinExistence type="predicted"/>
<dbReference type="AlphaFoldDB" id="A0A4C1U3A7"/>
<comment type="caution">
    <text evidence="1">The sequence shown here is derived from an EMBL/GenBank/DDBJ whole genome shotgun (WGS) entry which is preliminary data.</text>
</comment>
<name>A0A4C1U3A7_EUMVA</name>
<organism evidence="1 2">
    <name type="scientific">Eumeta variegata</name>
    <name type="common">Bagworm moth</name>
    <name type="synonym">Eumeta japonica</name>
    <dbReference type="NCBI Taxonomy" id="151549"/>
    <lineage>
        <taxon>Eukaryota</taxon>
        <taxon>Metazoa</taxon>
        <taxon>Ecdysozoa</taxon>
        <taxon>Arthropoda</taxon>
        <taxon>Hexapoda</taxon>
        <taxon>Insecta</taxon>
        <taxon>Pterygota</taxon>
        <taxon>Neoptera</taxon>
        <taxon>Endopterygota</taxon>
        <taxon>Lepidoptera</taxon>
        <taxon>Glossata</taxon>
        <taxon>Ditrysia</taxon>
        <taxon>Tineoidea</taxon>
        <taxon>Psychidae</taxon>
        <taxon>Oiketicinae</taxon>
        <taxon>Eumeta</taxon>
    </lineage>
</organism>
<keyword evidence="2" id="KW-1185">Reference proteome</keyword>
<evidence type="ECO:0000313" key="2">
    <source>
        <dbReference type="Proteomes" id="UP000299102"/>
    </source>
</evidence>
<gene>
    <name evidence="1" type="ORF">EVAR_14485_1</name>
</gene>
<accession>A0A4C1U3A7</accession>
<dbReference type="OrthoDB" id="412981at2759"/>
<evidence type="ECO:0000313" key="1">
    <source>
        <dbReference type="EMBL" id="GBP20759.1"/>
    </source>
</evidence>
<sequence length="108" mass="12786">MTAIRRRSPPGRANQLSVKTALCREFRNIKLRVWTNSRPRKRPSLRYGRKLVSWALVAPMQCPLFDKTRMRRYAAKDRVEILAEHLEEQFTLHPASDSHSIVRHHKEK</sequence>
<protein>
    <submittedName>
        <fullName evidence="1">Uncharacterized protein</fullName>
    </submittedName>
</protein>
<reference evidence="1 2" key="1">
    <citation type="journal article" date="2019" name="Commun. Biol.">
        <title>The bagworm genome reveals a unique fibroin gene that provides high tensile strength.</title>
        <authorList>
            <person name="Kono N."/>
            <person name="Nakamura H."/>
            <person name="Ohtoshi R."/>
            <person name="Tomita M."/>
            <person name="Numata K."/>
            <person name="Arakawa K."/>
        </authorList>
    </citation>
    <scope>NUCLEOTIDE SEQUENCE [LARGE SCALE GENOMIC DNA]</scope>
</reference>
<dbReference type="Proteomes" id="UP000299102">
    <property type="component" value="Unassembled WGS sequence"/>
</dbReference>
<dbReference type="EMBL" id="BGZK01000122">
    <property type="protein sequence ID" value="GBP20759.1"/>
    <property type="molecule type" value="Genomic_DNA"/>
</dbReference>